<dbReference type="InterPro" id="IPR050549">
    <property type="entry name" value="MFS_Trehalose_Transporter"/>
</dbReference>
<feature type="transmembrane region" description="Helical" evidence="8">
    <location>
        <begin position="118"/>
        <end position="135"/>
    </location>
</feature>
<dbReference type="FunFam" id="1.20.1250.20:FF:000218">
    <property type="entry name" value="facilitated trehalose transporter Tret1"/>
    <property type="match status" value="1"/>
</dbReference>
<evidence type="ECO:0000313" key="10">
    <source>
        <dbReference type="EMBL" id="KAK7067651.1"/>
    </source>
</evidence>
<dbReference type="PANTHER" id="PTHR48021:SF1">
    <property type="entry name" value="GH07001P-RELATED"/>
    <property type="match status" value="1"/>
</dbReference>
<evidence type="ECO:0000313" key="11">
    <source>
        <dbReference type="Proteomes" id="UP001381693"/>
    </source>
</evidence>
<name>A0AAN8WKD8_HALRR</name>
<evidence type="ECO:0000256" key="3">
    <source>
        <dbReference type="ARBA" id="ARBA00022475"/>
    </source>
</evidence>
<feature type="transmembrane region" description="Helical" evidence="8">
    <location>
        <begin position="354"/>
        <end position="374"/>
    </location>
</feature>
<evidence type="ECO:0000256" key="8">
    <source>
        <dbReference type="SAM" id="Phobius"/>
    </source>
</evidence>
<feature type="transmembrane region" description="Helical" evidence="8">
    <location>
        <begin position="147"/>
        <end position="165"/>
    </location>
</feature>
<feature type="transmembrane region" description="Helical" evidence="8">
    <location>
        <begin position="76"/>
        <end position="98"/>
    </location>
</feature>
<comment type="caution">
    <text evidence="10">The sequence shown here is derived from an EMBL/GenBank/DDBJ whole genome shotgun (WGS) entry which is preliminary data.</text>
</comment>
<evidence type="ECO:0000259" key="9">
    <source>
        <dbReference type="PROSITE" id="PS50850"/>
    </source>
</evidence>
<dbReference type="SUPFAM" id="SSF103473">
    <property type="entry name" value="MFS general substrate transporter"/>
    <property type="match status" value="1"/>
</dbReference>
<feature type="transmembrane region" description="Helical" evidence="8">
    <location>
        <begin position="177"/>
        <end position="195"/>
    </location>
</feature>
<dbReference type="PANTHER" id="PTHR48021">
    <property type="match status" value="1"/>
</dbReference>
<gene>
    <name evidence="10" type="ORF">SK128_023999</name>
</gene>
<dbReference type="PROSITE" id="PS50850">
    <property type="entry name" value="MFS"/>
    <property type="match status" value="1"/>
</dbReference>
<keyword evidence="5 8" id="KW-0812">Transmembrane</keyword>
<dbReference type="Proteomes" id="UP001381693">
    <property type="component" value="Unassembled WGS sequence"/>
</dbReference>
<evidence type="ECO:0000256" key="2">
    <source>
        <dbReference type="ARBA" id="ARBA00022448"/>
    </source>
</evidence>
<evidence type="ECO:0000256" key="7">
    <source>
        <dbReference type="ARBA" id="ARBA00023136"/>
    </source>
</evidence>
<keyword evidence="3" id="KW-1003">Cell membrane</keyword>
<feature type="transmembrane region" description="Helical" evidence="8">
    <location>
        <begin position="231"/>
        <end position="253"/>
    </location>
</feature>
<dbReference type="Pfam" id="PF00083">
    <property type="entry name" value="Sugar_tr"/>
    <property type="match status" value="1"/>
</dbReference>
<dbReference type="EMBL" id="JAXCGZ010017876">
    <property type="protein sequence ID" value="KAK7067651.1"/>
    <property type="molecule type" value="Genomic_DNA"/>
</dbReference>
<dbReference type="InterPro" id="IPR020846">
    <property type="entry name" value="MFS_dom"/>
</dbReference>
<feature type="transmembrane region" description="Helical" evidence="8">
    <location>
        <begin position="452"/>
        <end position="473"/>
    </location>
</feature>
<protein>
    <recommendedName>
        <fullName evidence="9">Major facilitator superfamily (MFS) profile domain-containing protein</fullName>
    </recommendedName>
</protein>
<accession>A0AAN8WKD8</accession>
<evidence type="ECO:0000256" key="4">
    <source>
        <dbReference type="ARBA" id="ARBA00022597"/>
    </source>
</evidence>
<feature type="transmembrane region" description="Helical" evidence="8">
    <location>
        <begin position="485"/>
        <end position="503"/>
    </location>
</feature>
<proteinExistence type="predicted"/>
<feature type="transmembrane region" description="Helical" evidence="8">
    <location>
        <begin position="204"/>
        <end position="225"/>
    </location>
</feature>
<keyword evidence="11" id="KW-1185">Reference proteome</keyword>
<evidence type="ECO:0000256" key="1">
    <source>
        <dbReference type="ARBA" id="ARBA00004651"/>
    </source>
</evidence>
<dbReference type="InterPro" id="IPR036259">
    <property type="entry name" value="MFS_trans_sf"/>
</dbReference>
<keyword evidence="6 8" id="KW-1133">Transmembrane helix</keyword>
<reference evidence="10 11" key="1">
    <citation type="submission" date="2023-11" db="EMBL/GenBank/DDBJ databases">
        <title>Halocaridina rubra genome assembly.</title>
        <authorList>
            <person name="Smith C."/>
        </authorList>
    </citation>
    <scope>NUCLEOTIDE SEQUENCE [LARGE SCALE GENOMIC DNA]</scope>
    <source>
        <strain evidence="10">EP-1</strain>
        <tissue evidence="10">Whole</tissue>
    </source>
</reference>
<dbReference type="GO" id="GO:0022857">
    <property type="term" value="F:transmembrane transporter activity"/>
    <property type="evidence" value="ECO:0007669"/>
    <property type="project" value="InterPro"/>
</dbReference>
<dbReference type="Gene3D" id="1.20.1250.20">
    <property type="entry name" value="MFS general substrate transporter like domains"/>
    <property type="match status" value="1"/>
</dbReference>
<feature type="domain" description="Major facilitator superfamily (MFS) profile" evidence="9">
    <location>
        <begin position="74"/>
        <end position="507"/>
    </location>
</feature>
<dbReference type="AlphaFoldDB" id="A0AAN8WKD8"/>
<evidence type="ECO:0000256" key="6">
    <source>
        <dbReference type="ARBA" id="ARBA00022989"/>
    </source>
</evidence>
<sequence length="532" mass="58671">MKNKNCLGDSSIKGISISTITDEYYYMSNPGAISRQADDITSVPGTKENHAADLGFSSREHILTSEDAPPRKTTQVIGVTIVALTHLGIGTIYGFPGITLPQLTDPNGEDLYLSDSNAALFSSIVNIGAVFGGFLSGSLMMKTGLRVLMMIALPITLAFWLLLAFSQSVIVLITSRIGLGVMTATLSAPSTAYVLEVSQKDKRGLLFSIIPITRQMGFFFVYMFGITNLTWRYIAIICGIVTTAIPFIGLFFLPDSPRWLVVKGRIEEAKKSLVFYRGTYYDTASELRDIIDSVQTSGKSNSTCSQLRQLFRMPFLKTMMILSFLTILASFNGSFAVSAYLVPIFQVSASNVDAYTSAILAGAMRVVGTLFHLVFIDRLGRRPVHIYSYLAIAFTHALLGWYFFVKDEEWVNNALGWLPLANMMVYTFFVGFGQPVLVMMQGELLATNVRSVGLAFLITMIFLGGFLVTQAFYAMGQAMGIYGTFWFYSVMCFMVAAVSHFAMPETKGLSLEEISNKQNAKSRNTKSEEMIL</sequence>
<feature type="transmembrane region" description="Helical" evidence="8">
    <location>
        <begin position="417"/>
        <end position="440"/>
    </location>
</feature>
<keyword evidence="4" id="KW-0762">Sugar transport</keyword>
<comment type="subcellular location">
    <subcellularLocation>
        <location evidence="1">Cell membrane</location>
        <topology evidence="1">Multi-pass membrane protein</topology>
    </subcellularLocation>
</comment>
<organism evidence="10 11">
    <name type="scientific">Halocaridina rubra</name>
    <name type="common">Hawaiian red shrimp</name>
    <dbReference type="NCBI Taxonomy" id="373956"/>
    <lineage>
        <taxon>Eukaryota</taxon>
        <taxon>Metazoa</taxon>
        <taxon>Ecdysozoa</taxon>
        <taxon>Arthropoda</taxon>
        <taxon>Crustacea</taxon>
        <taxon>Multicrustacea</taxon>
        <taxon>Malacostraca</taxon>
        <taxon>Eumalacostraca</taxon>
        <taxon>Eucarida</taxon>
        <taxon>Decapoda</taxon>
        <taxon>Pleocyemata</taxon>
        <taxon>Caridea</taxon>
        <taxon>Atyoidea</taxon>
        <taxon>Atyidae</taxon>
        <taxon>Halocaridina</taxon>
    </lineage>
</organism>
<feature type="transmembrane region" description="Helical" evidence="8">
    <location>
        <begin position="386"/>
        <end position="405"/>
    </location>
</feature>
<dbReference type="InterPro" id="IPR005828">
    <property type="entry name" value="MFS_sugar_transport-like"/>
</dbReference>
<evidence type="ECO:0000256" key="5">
    <source>
        <dbReference type="ARBA" id="ARBA00022692"/>
    </source>
</evidence>
<keyword evidence="2" id="KW-0813">Transport</keyword>
<keyword evidence="7 8" id="KW-0472">Membrane</keyword>
<dbReference type="GO" id="GO:0005886">
    <property type="term" value="C:plasma membrane"/>
    <property type="evidence" value="ECO:0007669"/>
    <property type="project" value="UniProtKB-SubCell"/>
</dbReference>
<feature type="transmembrane region" description="Helical" evidence="8">
    <location>
        <begin position="318"/>
        <end position="342"/>
    </location>
</feature>